<protein>
    <recommendedName>
        <fullName evidence="2">Aldoketomutase</fullName>
    </recommendedName>
    <alternativeName>
        <fullName evidence="1">Ketone-aldehyde mutase</fullName>
    </alternativeName>
    <alternativeName>
        <fullName evidence="3">Methylglyoxalase</fullName>
    </alternativeName>
    <alternativeName>
        <fullName evidence="4">S-D-lactoylglutathione methylglyoxal lyase</fullName>
    </alternativeName>
</protein>
<dbReference type="InterPro" id="IPR029068">
    <property type="entry name" value="Glyas_Bleomycin-R_OHBP_Dase"/>
</dbReference>
<comment type="caution">
    <text evidence="6">The sequence shown here is derived from an EMBL/GenBank/DDBJ whole genome shotgun (WGS) entry which is preliminary data.</text>
</comment>
<evidence type="ECO:0000256" key="4">
    <source>
        <dbReference type="ARBA" id="ARBA00033298"/>
    </source>
</evidence>
<gene>
    <name evidence="6" type="ORF">EYC82_14540</name>
</gene>
<dbReference type="InterPro" id="IPR004360">
    <property type="entry name" value="Glyas_Fos-R_dOase_dom"/>
</dbReference>
<dbReference type="SUPFAM" id="SSF54593">
    <property type="entry name" value="Glyoxalase/Bleomycin resistance protein/Dihydroxybiphenyl dioxygenase"/>
    <property type="match status" value="1"/>
</dbReference>
<reference evidence="6" key="1">
    <citation type="submission" date="2019-02" db="EMBL/GenBank/DDBJ databases">
        <authorList>
            <person name="Li S.-H."/>
        </authorList>
    </citation>
    <scope>NUCLEOTIDE SEQUENCE</scope>
    <source>
        <strain evidence="6">IMCC11814</strain>
    </source>
</reference>
<evidence type="ECO:0000313" key="6">
    <source>
        <dbReference type="EMBL" id="MCX2978582.1"/>
    </source>
</evidence>
<dbReference type="CDD" id="cd06587">
    <property type="entry name" value="VOC"/>
    <property type="match status" value="1"/>
</dbReference>
<evidence type="ECO:0000256" key="1">
    <source>
        <dbReference type="ARBA" id="ARBA00030291"/>
    </source>
</evidence>
<accession>A0ABT3T8G9</accession>
<feature type="domain" description="VOC" evidence="5">
    <location>
        <begin position="4"/>
        <end position="127"/>
    </location>
</feature>
<evidence type="ECO:0000313" key="7">
    <source>
        <dbReference type="Proteomes" id="UP001143304"/>
    </source>
</evidence>
<proteinExistence type="predicted"/>
<dbReference type="EMBL" id="SHNO01000001">
    <property type="protein sequence ID" value="MCX2978582.1"/>
    <property type="molecule type" value="Genomic_DNA"/>
</dbReference>
<keyword evidence="7" id="KW-1185">Reference proteome</keyword>
<dbReference type="PANTHER" id="PTHR46036">
    <property type="entry name" value="LACTOYLGLUTATHIONE LYASE"/>
    <property type="match status" value="1"/>
</dbReference>
<name>A0ABT3T8G9_9GAMM</name>
<dbReference type="InterPro" id="IPR037523">
    <property type="entry name" value="VOC_core"/>
</dbReference>
<dbReference type="Gene3D" id="3.10.180.10">
    <property type="entry name" value="2,3-Dihydroxybiphenyl 1,2-Dioxygenase, domain 1"/>
    <property type="match status" value="1"/>
</dbReference>
<dbReference type="RefSeq" id="WP_279250278.1">
    <property type="nucleotide sequence ID" value="NZ_SHNO01000001.1"/>
</dbReference>
<evidence type="ECO:0000256" key="3">
    <source>
        <dbReference type="ARBA" id="ARBA00032460"/>
    </source>
</evidence>
<dbReference type="PANTHER" id="PTHR46036:SF5">
    <property type="entry name" value="LACTOYLGLUTATHIONE LYASE"/>
    <property type="match status" value="1"/>
</dbReference>
<evidence type="ECO:0000256" key="2">
    <source>
        <dbReference type="ARBA" id="ARBA00030892"/>
    </source>
</evidence>
<dbReference type="PROSITE" id="PS51819">
    <property type="entry name" value="VOC"/>
    <property type="match status" value="1"/>
</dbReference>
<sequence>MKSSFDQFCINVSDLDRSIYFYETVLGFKITHRIEQPGGMNVTEVIFEGDSGNRLQIACHHDQTGSIDHGNALWKFYISTDDCAGLYKRCIEAGAESMVEPKRLEGWPVTAAFVKDPDGYQVELLEHHAETPPNQ</sequence>
<dbReference type="Pfam" id="PF00903">
    <property type="entry name" value="Glyoxalase"/>
    <property type="match status" value="1"/>
</dbReference>
<dbReference type="Proteomes" id="UP001143304">
    <property type="component" value="Unassembled WGS sequence"/>
</dbReference>
<organism evidence="6 7">
    <name type="scientific">Candidatus Marimicrobium litorale</name>
    <dbReference type="NCBI Taxonomy" id="2518991"/>
    <lineage>
        <taxon>Bacteria</taxon>
        <taxon>Pseudomonadati</taxon>
        <taxon>Pseudomonadota</taxon>
        <taxon>Gammaproteobacteria</taxon>
        <taxon>Cellvibrionales</taxon>
        <taxon>Halieaceae</taxon>
        <taxon>Marimicrobium</taxon>
    </lineage>
</organism>
<evidence type="ECO:0000259" key="5">
    <source>
        <dbReference type="PROSITE" id="PS51819"/>
    </source>
</evidence>